<feature type="compositionally biased region" description="Low complexity" evidence="4">
    <location>
        <begin position="89"/>
        <end position="104"/>
    </location>
</feature>
<evidence type="ECO:0000313" key="6">
    <source>
        <dbReference type="EMBL" id="CAK5269399.1"/>
    </source>
</evidence>
<dbReference type="SUPFAM" id="SSF48371">
    <property type="entry name" value="ARM repeat"/>
    <property type="match status" value="1"/>
</dbReference>
<dbReference type="InterPro" id="IPR016024">
    <property type="entry name" value="ARM-type_fold"/>
</dbReference>
<dbReference type="PANTHER" id="PTHR18034:SF4">
    <property type="entry name" value="NUCLEOLAR MIF4G DOMAIN-CONTAINING PROTEIN 1"/>
    <property type="match status" value="1"/>
</dbReference>
<comment type="caution">
    <text evidence="6">The sequence shown here is derived from an EMBL/GenBank/DDBJ whole genome shotgun (WGS) entry which is preliminary data.</text>
</comment>
<dbReference type="GO" id="GO:0003723">
    <property type="term" value="F:RNA binding"/>
    <property type="evidence" value="ECO:0007669"/>
    <property type="project" value="InterPro"/>
</dbReference>
<sequence length="868" mass="95505">MRNLKKTSTTRLPQALAEQIREGSDSNGMRHRKQTAGSGKISRKALRKQERLDTKQRKAHFFAAPQSAKRVAEEEHTDSPQRKKVKLGAPTATPVLTPAPAKVTNASVAKTAGASAKTGPGLPAPKAKPKQTALEKLVGRAGSGPSLRIPRTQREEEEDAYIAYLEGKLGYSKGKGKSEGDGLDDLFDFTTSLEGIGRTGDGLASAGEESGSVGEEDFEMDDQEDESKEVGVSDEEASSEEDLDDDDEEEWTGIQADEEEETTKPITSQSTPGQSDGLCSSSSSKPAKGGEDSEALLKLNRQLKGFLNRMTEQNIASILDSIEEAYRKNRRNDVTSTLTTLIINSIASHSSLLDSFVVLYAAFVSSLHKIVGIEFAAYFVQHVVSEYERHRSELDGEPVDVNQESTRGKECSNLIVLLSELYNFQVVSCVLVYDLIRGLLDGELSEFNVELLLKIVRNSGQQLRQDDPSALKDIIQIVQNTISDGDEILSSRTRFMVETLTNLKNNKLKRNVTQNQGGDAVERMKKFLTGLGKTRHVVAHEPLRVSLQDLHAAETKGKWWLVGAAWGGDPLVDRQQQATPAVAVTADTDGGDSSLVKLARKQGMNTAIRRSIFIVLMSSDDYVDACDRLSQLNLTEVQQREIVRVLLHCCGNEKTYNPYYALVCQHLCRSSHSYKITLQFCLWDFLRDLGESSVGGQAVIKNLKEDEDGFGLKSISQTRLRNVAQAYGWWIARDSVSLTILKARGSPPLSRPSTHVFQPVDFTTLKPQSFKFLKELVVQVFICSQSVTPVLSAAGIPMSRNRAPVEEIFLKASRIETLAMGLVYFLTEAFRRVADDAEIDDAATPLVRWAAGLAKETLRTGVDIGQTM</sequence>
<comment type="subcellular location">
    <subcellularLocation>
        <location evidence="1">Nucleus</location>
        <location evidence="1">Nucleolus</location>
    </subcellularLocation>
</comment>
<reference evidence="6" key="1">
    <citation type="submission" date="2023-11" db="EMBL/GenBank/DDBJ databases">
        <authorList>
            <person name="De Vega J J."/>
            <person name="De Vega J J."/>
        </authorList>
    </citation>
    <scope>NUCLEOTIDE SEQUENCE</scope>
</reference>
<dbReference type="Gene3D" id="1.25.40.180">
    <property type="match status" value="1"/>
</dbReference>
<evidence type="ECO:0000256" key="1">
    <source>
        <dbReference type="ARBA" id="ARBA00004604"/>
    </source>
</evidence>
<dbReference type="AlphaFoldDB" id="A0AAD2H3P9"/>
<dbReference type="SMART" id="SM00543">
    <property type="entry name" value="MIF4G"/>
    <property type="match status" value="1"/>
</dbReference>
<feature type="compositionally biased region" description="Basic and acidic residues" evidence="4">
    <location>
        <begin position="70"/>
        <end position="81"/>
    </location>
</feature>
<name>A0AAD2H3P9_9AGAR</name>
<evidence type="ECO:0000256" key="4">
    <source>
        <dbReference type="SAM" id="MobiDB-lite"/>
    </source>
</evidence>
<dbReference type="InterPro" id="IPR003890">
    <property type="entry name" value="MIF4G-like_typ-3"/>
</dbReference>
<dbReference type="PROSITE" id="PS51366">
    <property type="entry name" value="MI"/>
    <property type="match status" value="1"/>
</dbReference>
<feature type="region of interest" description="Disordered" evidence="4">
    <location>
        <begin position="193"/>
        <end position="293"/>
    </location>
</feature>
<gene>
    <name evidence="6" type="ORF">MYCIT1_LOCUS13085</name>
</gene>
<keyword evidence="7" id="KW-1185">Reference proteome</keyword>
<dbReference type="PANTHER" id="PTHR18034">
    <property type="entry name" value="CELL CYCLE CONTROL PROTEIN CWF22-RELATED"/>
    <property type="match status" value="1"/>
</dbReference>
<feature type="compositionally biased region" description="Polar residues" evidence="4">
    <location>
        <begin position="264"/>
        <end position="279"/>
    </location>
</feature>
<evidence type="ECO:0000256" key="2">
    <source>
        <dbReference type="ARBA" id="ARBA00006856"/>
    </source>
</evidence>
<feature type="compositionally biased region" description="Low complexity" evidence="4">
    <location>
        <begin position="116"/>
        <end position="125"/>
    </location>
</feature>
<feature type="compositionally biased region" description="Polar residues" evidence="4">
    <location>
        <begin position="1"/>
        <end position="12"/>
    </location>
</feature>
<accession>A0AAD2H3P9</accession>
<organism evidence="6 7">
    <name type="scientific">Mycena citricolor</name>
    <dbReference type="NCBI Taxonomy" id="2018698"/>
    <lineage>
        <taxon>Eukaryota</taxon>
        <taxon>Fungi</taxon>
        <taxon>Dikarya</taxon>
        <taxon>Basidiomycota</taxon>
        <taxon>Agaricomycotina</taxon>
        <taxon>Agaricomycetes</taxon>
        <taxon>Agaricomycetidae</taxon>
        <taxon>Agaricales</taxon>
        <taxon>Marasmiineae</taxon>
        <taxon>Mycenaceae</taxon>
        <taxon>Mycena</taxon>
    </lineage>
</organism>
<feature type="domain" description="MI" evidence="5">
    <location>
        <begin position="607"/>
        <end position="746"/>
    </location>
</feature>
<evidence type="ECO:0000313" key="7">
    <source>
        <dbReference type="Proteomes" id="UP001295794"/>
    </source>
</evidence>
<dbReference type="Proteomes" id="UP001295794">
    <property type="component" value="Unassembled WGS sequence"/>
</dbReference>
<dbReference type="InterPro" id="IPR003891">
    <property type="entry name" value="Initiation_fac_eIF4g_MI"/>
</dbReference>
<comment type="similarity">
    <text evidence="2">Belongs to the CWC22 family.</text>
</comment>
<dbReference type="SMART" id="SM00544">
    <property type="entry name" value="MA3"/>
    <property type="match status" value="1"/>
</dbReference>
<dbReference type="Pfam" id="PF02854">
    <property type="entry name" value="MIF4G"/>
    <property type="match status" value="1"/>
</dbReference>
<dbReference type="EMBL" id="CAVNYO010000146">
    <property type="protein sequence ID" value="CAK5269399.1"/>
    <property type="molecule type" value="Genomic_DNA"/>
</dbReference>
<feature type="compositionally biased region" description="Low complexity" evidence="4">
    <location>
        <begin position="201"/>
        <end position="213"/>
    </location>
</feature>
<proteinExistence type="inferred from homology"/>
<dbReference type="Pfam" id="PF02847">
    <property type="entry name" value="MA3"/>
    <property type="match status" value="1"/>
</dbReference>
<dbReference type="GO" id="GO:0042274">
    <property type="term" value="P:ribosomal small subunit biogenesis"/>
    <property type="evidence" value="ECO:0007669"/>
    <property type="project" value="TreeGrafter"/>
</dbReference>
<dbReference type="InterPro" id="IPR050781">
    <property type="entry name" value="CWC22_splicing_factor"/>
</dbReference>
<evidence type="ECO:0000259" key="5">
    <source>
        <dbReference type="PROSITE" id="PS51366"/>
    </source>
</evidence>
<feature type="region of interest" description="Disordered" evidence="4">
    <location>
        <begin position="1"/>
        <end position="132"/>
    </location>
</feature>
<keyword evidence="3" id="KW-0539">Nucleus</keyword>
<protein>
    <recommendedName>
        <fullName evidence="5">MI domain-containing protein</fullName>
    </recommendedName>
</protein>
<feature type="compositionally biased region" description="Acidic residues" evidence="4">
    <location>
        <begin position="214"/>
        <end position="261"/>
    </location>
</feature>
<evidence type="ECO:0000256" key="3">
    <source>
        <dbReference type="ARBA" id="ARBA00023242"/>
    </source>
</evidence>
<feature type="compositionally biased region" description="Basic and acidic residues" evidence="4">
    <location>
        <begin position="47"/>
        <end position="56"/>
    </location>
</feature>
<dbReference type="GO" id="GO:0005730">
    <property type="term" value="C:nucleolus"/>
    <property type="evidence" value="ECO:0007669"/>
    <property type="project" value="UniProtKB-SubCell"/>
</dbReference>